<gene>
    <name evidence="2" type="ORF">DNR46_07275</name>
</gene>
<keyword evidence="1" id="KW-0812">Transmembrane</keyword>
<comment type="caution">
    <text evidence="2">The sequence shown here is derived from an EMBL/GenBank/DDBJ whole genome shotgun (WGS) entry which is preliminary data.</text>
</comment>
<proteinExistence type="predicted"/>
<name>A0A3M9XK22_9HYPH</name>
<dbReference type="AlphaFoldDB" id="A0A3M9XK22"/>
<keyword evidence="1" id="KW-0472">Membrane</keyword>
<sequence>MQDFFAAIGLVLVIEGLVYGGFPGLAKKLAGEVLSMPENALRIAGLVAIAIGVGIVCWCEAGEMAVFRPRQNGRLILCR</sequence>
<dbReference type="RefSeq" id="WP_123167407.1">
    <property type="nucleotide sequence ID" value="NZ_QKOD01000001.1"/>
</dbReference>
<evidence type="ECO:0000256" key="1">
    <source>
        <dbReference type="SAM" id="Phobius"/>
    </source>
</evidence>
<evidence type="ECO:0000313" key="2">
    <source>
        <dbReference type="EMBL" id="RNJ47588.1"/>
    </source>
</evidence>
<reference evidence="2 3" key="1">
    <citation type="journal article" date="2018" name="Mol. Plant Microbe Interact.">
        <title>Taxonomically Different Co-Microsymbionts of a Relict Legume, Oxytropis popoviana, Have Complementary Sets of Symbiotic Genes and Together Increase the Efficiency of Plant Nodulation.</title>
        <authorList>
            <person name="Safronova V."/>
            <person name="Belimov A."/>
            <person name="Sazanova A."/>
            <person name="Chirak E."/>
            <person name="Verkhozina A."/>
            <person name="Kuznetsova I."/>
            <person name="Andronov E."/>
            <person name="Puhalsky J."/>
            <person name="Tikhonovich I."/>
        </authorList>
    </citation>
    <scope>NUCLEOTIDE SEQUENCE [LARGE SCALE GENOMIC DNA]</scope>
    <source>
        <strain evidence="2 3">Opo-235</strain>
    </source>
</reference>
<dbReference type="EMBL" id="QKOD01000001">
    <property type="protein sequence ID" value="RNJ47588.1"/>
    <property type="molecule type" value="Genomic_DNA"/>
</dbReference>
<protein>
    <submittedName>
        <fullName evidence="2">DUF2065 domain-containing protein</fullName>
    </submittedName>
</protein>
<dbReference type="Pfam" id="PF09838">
    <property type="entry name" value="DUF2065"/>
    <property type="match status" value="1"/>
</dbReference>
<dbReference type="Proteomes" id="UP000275436">
    <property type="component" value="Unassembled WGS sequence"/>
</dbReference>
<accession>A0A3M9XK22</accession>
<keyword evidence="1" id="KW-1133">Transmembrane helix</keyword>
<evidence type="ECO:0000313" key="3">
    <source>
        <dbReference type="Proteomes" id="UP000275436"/>
    </source>
</evidence>
<feature type="transmembrane region" description="Helical" evidence="1">
    <location>
        <begin position="40"/>
        <end position="61"/>
    </location>
</feature>
<dbReference type="InterPro" id="IPR019201">
    <property type="entry name" value="DUF2065"/>
</dbReference>
<organism evidence="2 3">
    <name type="scientific">Mesorhizobium japonicum</name>
    <dbReference type="NCBI Taxonomy" id="2066070"/>
    <lineage>
        <taxon>Bacteria</taxon>
        <taxon>Pseudomonadati</taxon>
        <taxon>Pseudomonadota</taxon>
        <taxon>Alphaproteobacteria</taxon>
        <taxon>Hyphomicrobiales</taxon>
        <taxon>Phyllobacteriaceae</taxon>
        <taxon>Mesorhizobium</taxon>
    </lineage>
</organism>